<dbReference type="RefSeq" id="WP_352012690.1">
    <property type="nucleotide sequence ID" value="NZ_JBHSBC010000008.1"/>
</dbReference>
<keyword evidence="1" id="KW-0732">Signal</keyword>
<organism evidence="2 3">
    <name type="scientific">Streptosporangium jomthongense</name>
    <dbReference type="NCBI Taxonomy" id="1193683"/>
    <lineage>
        <taxon>Bacteria</taxon>
        <taxon>Bacillati</taxon>
        <taxon>Actinomycetota</taxon>
        <taxon>Actinomycetes</taxon>
        <taxon>Streptosporangiales</taxon>
        <taxon>Streptosporangiaceae</taxon>
        <taxon>Streptosporangium</taxon>
    </lineage>
</organism>
<name>A0ABV8EY09_9ACTN</name>
<protein>
    <recommendedName>
        <fullName evidence="4">Secreted protein</fullName>
    </recommendedName>
</protein>
<dbReference type="EMBL" id="JBHSBC010000008">
    <property type="protein sequence ID" value="MFC3980080.1"/>
    <property type="molecule type" value="Genomic_DNA"/>
</dbReference>
<evidence type="ECO:0000313" key="2">
    <source>
        <dbReference type="EMBL" id="MFC3980080.1"/>
    </source>
</evidence>
<gene>
    <name evidence="2" type="ORF">ACFOYY_08115</name>
</gene>
<evidence type="ECO:0000313" key="3">
    <source>
        <dbReference type="Proteomes" id="UP001595698"/>
    </source>
</evidence>
<keyword evidence="3" id="KW-1185">Reference proteome</keyword>
<comment type="caution">
    <text evidence="2">The sequence shown here is derived from an EMBL/GenBank/DDBJ whole genome shotgun (WGS) entry which is preliminary data.</text>
</comment>
<feature type="chain" id="PRO_5047224647" description="Secreted protein" evidence="1">
    <location>
        <begin position="29"/>
        <end position="194"/>
    </location>
</feature>
<proteinExistence type="predicted"/>
<evidence type="ECO:0000256" key="1">
    <source>
        <dbReference type="SAM" id="SignalP"/>
    </source>
</evidence>
<sequence length="194" mass="19325">MRHLSVLSLATALVALAGTPALISPAQAAVLPAVTKAPFSTAQAAGEGPGCGGHQADWRSAALTSGFSGSARATFWNGNSGTSVKRRVSVVPGGVVPLLPKGGLAVIGGNVDDIYAGQPKAFAGTGTASKRGYTWTVAPSSGDAPRPGGTATLLNPRCAAGSTTVTSATYHYQSRTASGAYIRTLVGTLSRKAS</sequence>
<reference evidence="3" key="1">
    <citation type="journal article" date="2019" name="Int. J. Syst. Evol. Microbiol.">
        <title>The Global Catalogue of Microorganisms (GCM) 10K type strain sequencing project: providing services to taxonomists for standard genome sequencing and annotation.</title>
        <authorList>
            <consortium name="The Broad Institute Genomics Platform"/>
            <consortium name="The Broad Institute Genome Sequencing Center for Infectious Disease"/>
            <person name="Wu L."/>
            <person name="Ma J."/>
        </authorList>
    </citation>
    <scope>NUCLEOTIDE SEQUENCE [LARGE SCALE GENOMIC DNA]</scope>
    <source>
        <strain evidence="3">TBRC 7912</strain>
    </source>
</reference>
<evidence type="ECO:0008006" key="4">
    <source>
        <dbReference type="Google" id="ProtNLM"/>
    </source>
</evidence>
<accession>A0ABV8EY09</accession>
<dbReference type="Proteomes" id="UP001595698">
    <property type="component" value="Unassembled WGS sequence"/>
</dbReference>
<feature type="signal peptide" evidence="1">
    <location>
        <begin position="1"/>
        <end position="28"/>
    </location>
</feature>